<gene>
    <name evidence="1" type="ORF">PXX05_08890</name>
</gene>
<protein>
    <recommendedName>
        <fullName evidence="3">SidC homolog</fullName>
    </recommendedName>
</protein>
<organism evidence="1 2">
    <name type="scientific">Legionella cardiaca</name>
    <dbReference type="NCBI Taxonomy" id="1071983"/>
    <lineage>
        <taxon>Bacteria</taxon>
        <taxon>Pseudomonadati</taxon>
        <taxon>Pseudomonadota</taxon>
        <taxon>Gammaproteobacteria</taxon>
        <taxon>Legionellales</taxon>
        <taxon>Legionellaceae</taxon>
        <taxon>Legionella</taxon>
    </lineage>
</organism>
<evidence type="ECO:0000313" key="2">
    <source>
        <dbReference type="Proteomes" id="UP001222087"/>
    </source>
</evidence>
<keyword evidence="2" id="KW-1185">Reference proteome</keyword>
<sequence length="297" mass="34655">MPNQTKIPDLALWLVGDNYLNNNKLRDVFLSSKIGASFFQPHVHAAGLIKLIHHANYQEIVRVITQDPSLMFTHVHSDEYPKKISPLKYVIKILDTDLLNVFFNAIKDNNQYLSQFLQQAEEQKEYINFPALFAEYEEFFKIFDAYRSDGLSEDALKAAYARLGLSQREHLPIYLIQLMCHPQPWWGNNPRPPMHTLSTQRQVLNANTRKEVFLLPYKPNEGLGYDFAFISIFSYLGVIEEGDDYFGTLAKGLFEVHMQDLSFFQTREIAKLQQIIQNARKMYVPESELDEEKLNYY</sequence>
<evidence type="ECO:0008006" key="3">
    <source>
        <dbReference type="Google" id="ProtNLM"/>
    </source>
</evidence>
<accession>A0ABY8AMY4</accession>
<proteinExistence type="predicted"/>
<reference evidence="1 2" key="1">
    <citation type="submission" date="2023-02" db="EMBL/GenBank/DDBJ databases">
        <title>Genome Sequence of L. cardiaca H63T.</title>
        <authorList>
            <person name="Lopez A.E."/>
            <person name="Cianciotto N.P."/>
        </authorList>
    </citation>
    <scope>NUCLEOTIDE SEQUENCE [LARGE SCALE GENOMIC DNA]</scope>
    <source>
        <strain evidence="1 2">H63</strain>
    </source>
</reference>
<dbReference type="EMBL" id="CP119078">
    <property type="protein sequence ID" value="WED42048.1"/>
    <property type="molecule type" value="Genomic_DNA"/>
</dbReference>
<dbReference type="RefSeq" id="WP_275087872.1">
    <property type="nucleotide sequence ID" value="NZ_CP119078.1"/>
</dbReference>
<evidence type="ECO:0000313" key="1">
    <source>
        <dbReference type="EMBL" id="WED42048.1"/>
    </source>
</evidence>
<name>A0ABY8AMY4_9GAMM</name>
<dbReference type="Proteomes" id="UP001222087">
    <property type="component" value="Chromosome"/>
</dbReference>